<feature type="binding site" evidence="9">
    <location>
        <position position="257"/>
    </location>
    <ligand>
        <name>ATP</name>
        <dbReference type="ChEBI" id="CHEBI:30616"/>
    </ligand>
</feature>
<dbReference type="InterPro" id="IPR008271">
    <property type="entry name" value="Ser/Thr_kinase_AS"/>
</dbReference>
<dbReference type="SUPFAM" id="SSF56112">
    <property type="entry name" value="Protein kinase-like (PK-like)"/>
    <property type="match status" value="1"/>
</dbReference>
<dbReference type="Gene3D" id="1.10.510.10">
    <property type="entry name" value="Transferase(Phosphotransferase) domain 1"/>
    <property type="match status" value="1"/>
</dbReference>
<comment type="catalytic activity">
    <reaction evidence="6 11">
        <text>L-threonyl-[protein] + ATP = O-phospho-L-threonyl-[protein] + ADP + H(+)</text>
        <dbReference type="Rhea" id="RHEA:46608"/>
        <dbReference type="Rhea" id="RHEA-COMP:11060"/>
        <dbReference type="Rhea" id="RHEA-COMP:11605"/>
        <dbReference type="ChEBI" id="CHEBI:15378"/>
        <dbReference type="ChEBI" id="CHEBI:30013"/>
        <dbReference type="ChEBI" id="CHEBI:30616"/>
        <dbReference type="ChEBI" id="CHEBI:61977"/>
        <dbReference type="ChEBI" id="CHEBI:456216"/>
        <dbReference type="EC" id="2.7.11.1"/>
    </reaction>
</comment>
<dbReference type="PANTHER" id="PTHR24350">
    <property type="entry name" value="SERINE/THREONINE-PROTEIN KINASE IAL-RELATED"/>
    <property type="match status" value="1"/>
</dbReference>
<dbReference type="Pfam" id="PF00069">
    <property type="entry name" value="Pkinase"/>
    <property type="match status" value="1"/>
</dbReference>
<dbReference type="InterPro" id="IPR000719">
    <property type="entry name" value="Prot_kinase_dom"/>
</dbReference>
<proteinExistence type="inferred from homology"/>
<reference evidence="16" key="1">
    <citation type="journal article" date="2013" name="Nat. Genet.">
        <title>The draft genomes of soft-shell turtle and green sea turtle yield insights into the development and evolution of the turtle-specific body plan.</title>
        <authorList>
            <person name="Wang Z."/>
            <person name="Pascual-Anaya J."/>
            <person name="Zadissa A."/>
            <person name="Li W."/>
            <person name="Niimura Y."/>
            <person name="Huang Z."/>
            <person name="Li C."/>
            <person name="White S."/>
            <person name="Xiong Z."/>
            <person name="Fang D."/>
            <person name="Wang B."/>
            <person name="Ming Y."/>
            <person name="Chen Y."/>
            <person name="Zheng Y."/>
            <person name="Kuraku S."/>
            <person name="Pignatelli M."/>
            <person name="Herrero J."/>
            <person name="Beal K."/>
            <person name="Nozawa M."/>
            <person name="Li Q."/>
            <person name="Wang J."/>
            <person name="Zhang H."/>
            <person name="Yu L."/>
            <person name="Shigenobu S."/>
            <person name="Wang J."/>
            <person name="Liu J."/>
            <person name="Flicek P."/>
            <person name="Searle S."/>
            <person name="Wang J."/>
            <person name="Kuratani S."/>
            <person name="Yin Y."/>
            <person name="Aken B."/>
            <person name="Zhang G."/>
            <person name="Irie N."/>
        </authorList>
    </citation>
    <scope>NUCLEOTIDE SEQUENCE [LARGE SCALE GENOMIC DNA]</scope>
</reference>
<gene>
    <name evidence="15" type="ORF">UY3_13191</name>
</gene>
<protein>
    <recommendedName>
        <fullName evidence="11">Aurora kinase</fullName>
        <ecNumber evidence="11">2.7.11.1</ecNumber>
    </recommendedName>
</protein>
<evidence type="ECO:0000256" key="7">
    <source>
        <dbReference type="ARBA" id="ARBA00048679"/>
    </source>
</evidence>
<keyword evidence="16" id="KW-1185">Reference proteome</keyword>
<keyword evidence="13" id="KW-0812">Transmembrane</keyword>
<keyword evidence="13" id="KW-0472">Membrane</keyword>
<dbReference type="Proteomes" id="UP000031443">
    <property type="component" value="Unassembled WGS sequence"/>
</dbReference>
<dbReference type="PROSITE" id="PS50011">
    <property type="entry name" value="PROTEIN_KINASE_DOM"/>
    <property type="match status" value="1"/>
</dbReference>
<keyword evidence="2 11" id="KW-0808">Transferase</keyword>
<evidence type="ECO:0000256" key="10">
    <source>
        <dbReference type="PIRSR" id="PIRSR630616-3"/>
    </source>
</evidence>
<evidence type="ECO:0000256" key="13">
    <source>
        <dbReference type="SAM" id="Phobius"/>
    </source>
</evidence>
<evidence type="ECO:0000256" key="4">
    <source>
        <dbReference type="ARBA" id="ARBA00022777"/>
    </source>
</evidence>
<evidence type="ECO:0000256" key="11">
    <source>
        <dbReference type="RuleBase" id="RU367134"/>
    </source>
</evidence>
<evidence type="ECO:0000256" key="2">
    <source>
        <dbReference type="ARBA" id="ARBA00022679"/>
    </source>
</evidence>
<feature type="binding site" evidence="9">
    <location>
        <begin position="194"/>
        <end position="196"/>
    </location>
    <ligand>
        <name>ATP</name>
        <dbReference type="ChEBI" id="CHEBI:30616"/>
    </ligand>
</feature>
<dbReference type="EMBL" id="KB554349">
    <property type="protein sequence ID" value="EMP29685.1"/>
    <property type="molecule type" value="Genomic_DNA"/>
</dbReference>
<evidence type="ECO:0000256" key="5">
    <source>
        <dbReference type="ARBA" id="ARBA00022840"/>
    </source>
</evidence>
<evidence type="ECO:0000256" key="1">
    <source>
        <dbReference type="ARBA" id="ARBA00022527"/>
    </source>
</evidence>
<accession>M7B2J6</accession>
<evidence type="ECO:0000256" key="12">
    <source>
        <dbReference type="SAM" id="MobiDB-lite"/>
    </source>
</evidence>
<dbReference type="InterPro" id="IPR030616">
    <property type="entry name" value="Aur-like"/>
</dbReference>
<evidence type="ECO:0000259" key="14">
    <source>
        <dbReference type="PROSITE" id="PS50011"/>
    </source>
</evidence>
<dbReference type="InterPro" id="IPR011009">
    <property type="entry name" value="Kinase-like_dom_sf"/>
</dbReference>
<organism evidence="15 16">
    <name type="scientific">Chelonia mydas</name>
    <name type="common">Green sea-turtle</name>
    <name type="synonym">Chelonia agassizi</name>
    <dbReference type="NCBI Taxonomy" id="8469"/>
    <lineage>
        <taxon>Eukaryota</taxon>
        <taxon>Metazoa</taxon>
        <taxon>Chordata</taxon>
        <taxon>Craniata</taxon>
        <taxon>Vertebrata</taxon>
        <taxon>Euteleostomi</taxon>
        <taxon>Archelosauria</taxon>
        <taxon>Testudinata</taxon>
        <taxon>Testudines</taxon>
        <taxon>Cryptodira</taxon>
        <taxon>Durocryptodira</taxon>
        <taxon>Americhelydia</taxon>
        <taxon>Chelonioidea</taxon>
        <taxon>Cheloniidae</taxon>
        <taxon>Chelonia</taxon>
    </lineage>
</organism>
<keyword evidence="3 9" id="KW-0547">Nucleotide-binding</keyword>
<evidence type="ECO:0000256" key="3">
    <source>
        <dbReference type="ARBA" id="ARBA00022741"/>
    </source>
</evidence>
<dbReference type="CDD" id="cd14007">
    <property type="entry name" value="STKc_Aurora"/>
    <property type="match status" value="1"/>
</dbReference>
<dbReference type="Pfam" id="PF14995">
    <property type="entry name" value="TMEM107"/>
    <property type="match status" value="1"/>
</dbReference>
<comment type="catalytic activity">
    <reaction evidence="7 11">
        <text>L-seryl-[protein] + ATP = O-phospho-L-seryl-[protein] + ADP + H(+)</text>
        <dbReference type="Rhea" id="RHEA:17989"/>
        <dbReference type="Rhea" id="RHEA-COMP:9863"/>
        <dbReference type="Rhea" id="RHEA-COMP:11604"/>
        <dbReference type="ChEBI" id="CHEBI:15378"/>
        <dbReference type="ChEBI" id="CHEBI:29999"/>
        <dbReference type="ChEBI" id="CHEBI:30616"/>
        <dbReference type="ChEBI" id="CHEBI:83421"/>
        <dbReference type="ChEBI" id="CHEBI:456216"/>
        <dbReference type="EC" id="2.7.11.1"/>
    </reaction>
</comment>
<dbReference type="AlphaFoldDB" id="M7B2J6"/>
<keyword evidence="1 11" id="KW-0723">Serine/threonine-protein kinase</keyword>
<feature type="region of interest" description="Disordered" evidence="12">
    <location>
        <begin position="411"/>
        <end position="435"/>
    </location>
</feature>
<feature type="domain" description="Protein kinase" evidence="14">
    <location>
        <begin position="113"/>
        <end position="376"/>
    </location>
</feature>
<evidence type="ECO:0000256" key="6">
    <source>
        <dbReference type="ARBA" id="ARBA00047899"/>
    </source>
</evidence>
<comment type="similarity">
    <text evidence="11">Belongs to the protein kinase superfamily. Ser/Thr protein kinase family. Aurora subfamily.</text>
</comment>
<keyword evidence="4 11" id="KW-0418">Kinase</keyword>
<dbReference type="SMART" id="SM00220">
    <property type="entry name" value="S_TKc"/>
    <property type="match status" value="1"/>
</dbReference>
<dbReference type="GO" id="GO:0005524">
    <property type="term" value="F:ATP binding"/>
    <property type="evidence" value="ECO:0007669"/>
    <property type="project" value="UniProtKB-UniRule"/>
</dbReference>
<feature type="active site" description="Proton acceptor" evidence="8">
    <location>
        <position position="239"/>
    </location>
</feature>
<name>M7B2J6_CHEMY</name>
<keyword evidence="5 9" id="KW-0067">ATP-binding</keyword>
<evidence type="ECO:0000256" key="9">
    <source>
        <dbReference type="PIRSR" id="PIRSR630616-2"/>
    </source>
</evidence>
<evidence type="ECO:0000256" key="8">
    <source>
        <dbReference type="PIRSR" id="PIRSR630616-1"/>
    </source>
</evidence>
<sequence>MSDVYSDDADTQDNNVLASLPLQYSQQQYERQDLDASICLSFFVLERWESATYWYILAFCSALPAAFEILLFVSVFGFKRKPLMAYKENVTPGTSISLAKYGVLNGPGPQRVPRKDPYMPSGTPSESLLAQRAMASANKIILKSSSTQKPAVPGRVPAEPSSGPQAAQPTPQHPNILRLYNYFHDKKRVYLILEYAPRGELYKELQKCRQFNEQKTATLMEELADALIYCHAKKVIHRDIKPENLLMGLKGELKIADFGWSVHAPSLRRRTMCGTLDYLPPEMIEGKTHDEKVDLWCIGVLCYELLVGQPPFESSTHTETYRRITKTLDPAPNPHDFYVSHAGFCPNSSRFLRLALDPAPKSSRFLRLACWILPQIPPISTSRTLDSAPKSSRFLRLARWILPQIPPISASRTLDPAPNPPDFGITDAGPCTKSP</sequence>
<evidence type="ECO:0000313" key="15">
    <source>
        <dbReference type="EMBL" id="EMP29685.1"/>
    </source>
</evidence>
<keyword evidence="13" id="KW-1133">Transmembrane helix</keyword>
<feature type="cross-link" description="Glycyl lysine isopeptide (Lys-Gly) (interchain with G-Cter in SUMO2)" evidence="10">
    <location>
        <position position="241"/>
    </location>
</feature>
<dbReference type="EC" id="2.7.11.1" evidence="11"/>
<dbReference type="PROSITE" id="PS00108">
    <property type="entry name" value="PROTEIN_KINASE_ST"/>
    <property type="match status" value="1"/>
</dbReference>
<dbReference type="FunFam" id="1.10.510.10:FF:001586">
    <property type="entry name" value="Aurora kinase B"/>
    <property type="match status" value="1"/>
</dbReference>
<dbReference type="InterPro" id="IPR029248">
    <property type="entry name" value="TMEM107"/>
</dbReference>
<feature type="binding site" evidence="9">
    <location>
        <begin position="243"/>
        <end position="244"/>
    </location>
    <ligand>
        <name>ATP</name>
        <dbReference type="ChEBI" id="CHEBI:30616"/>
    </ligand>
</feature>
<dbReference type="GO" id="GO:0004674">
    <property type="term" value="F:protein serine/threonine kinase activity"/>
    <property type="evidence" value="ECO:0007669"/>
    <property type="project" value="UniProtKB-KW"/>
</dbReference>
<evidence type="ECO:0000313" key="16">
    <source>
        <dbReference type="Proteomes" id="UP000031443"/>
    </source>
</evidence>
<feature type="transmembrane region" description="Helical" evidence="13">
    <location>
        <begin position="53"/>
        <end position="78"/>
    </location>
</feature>
<feature type="region of interest" description="Disordered" evidence="12">
    <location>
        <begin position="146"/>
        <end position="172"/>
    </location>
</feature>
<dbReference type="STRING" id="8469.M7B2J6"/>